<dbReference type="EMBL" id="CP165727">
    <property type="protein sequence ID" value="XDV61662.1"/>
    <property type="molecule type" value="Genomic_DNA"/>
</dbReference>
<dbReference type="RefSeq" id="WP_369776437.1">
    <property type="nucleotide sequence ID" value="NZ_CP165727.1"/>
</dbReference>
<sequence>MAIELTDELIRLRRTADAARARATASPYSVEGWRPWLEAAAAVHDAVTEHAKAPGQNRYEVEKALVTAAKSAEAPHEG</sequence>
<accession>A0AB39XY77</accession>
<proteinExistence type="predicted"/>
<name>A0AB39XY77_9ACTN</name>
<gene>
    <name evidence="1" type="ORF">AB5J51_01130</name>
</gene>
<dbReference type="AlphaFoldDB" id="A0AB39XY77"/>
<reference evidence="1" key="1">
    <citation type="submission" date="2024-08" db="EMBL/GenBank/DDBJ databases">
        <authorList>
            <person name="Yu S.T."/>
        </authorList>
    </citation>
    <scope>NUCLEOTIDE SEQUENCE</scope>
    <source>
        <strain evidence="1">R33</strain>
    </source>
</reference>
<evidence type="ECO:0000313" key="1">
    <source>
        <dbReference type="EMBL" id="XDV61662.1"/>
    </source>
</evidence>
<organism evidence="1">
    <name type="scientific">Streptomyces sp. R33</name>
    <dbReference type="NCBI Taxonomy" id="3238629"/>
    <lineage>
        <taxon>Bacteria</taxon>
        <taxon>Bacillati</taxon>
        <taxon>Actinomycetota</taxon>
        <taxon>Actinomycetes</taxon>
        <taxon>Kitasatosporales</taxon>
        <taxon>Streptomycetaceae</taxon>
        <taxon>Streptomyces</taxon>
    </lineage>
</organism>
<protein>
    <submittedName>
        <fullName evidence="1">Uncharacterized protein</fullName>
    </submittedName>
</protein>